<dbReference type="EMBL" id="KN834805">
    <property type="protein sequence ID" value="KIK55542.1"/>
    <property type="molecule type" value="Genomic_DNA"/>
</dbReference>
<organism evidence="4 5">
    <name type="scientific">Collybiopsis luxurians FD-317 M1</name>
    <dbReference type="NCBI Taxonomy" id="944289"/>
    <lineage>
        <taxon>Eukaryota</taxon>
        <taxon>Fungi</taxon>
        <taxon>Dikarya</taxon>
        <taxon>Basidiomycota</taxon>
        <taxon>Agaricomycotina</taxon>
        <taxon>Agaricomycetes</taxon>
        <taxon>Agaricomycetidae</taxon>
        <taxon>Agaricales</taxon>
        <taxon>Marasmiineae</taxon>
        <taxon>Omphalotaceae</taxon>
        <taxon>Collybiopsis</taxon>
        <taxon>Collybiopsis luxurians</taxon>
    </lineage>
</organism>
<keyword evidence="5" id="KW-1185">Reference proteome</keyword>
<dbReference type="SUPFAM" id="SSF51735">
    <property type="entry name" value="NAD(P)-binding Rossmann-fold domains"/>
    <property type="match status" value="1"/>
</dbReference>
<name>A0A0D0CBW4_9AGAR</name>
<evidence type="ECO:0000256" key="1">
    <source>
        <dbReference type="ARBA" id="ARBA00006328"/>
    </source>
</evidence>
<dbReference type="Proteomes" id="UP000053593">
    <property type="component" value="Unassembled WGS sequence"/>
</dbReference>
<evidence type="ECO:0000259" key="3">
    <source>
        <dbReference type="Pfam" id="PF05368"/>
    </source>
</evidence>
<dbReference type="InterPro" id="IPR051164">
    <property type="entry name" value="NmrA-like_oxidored"/>
</dbReference>
<evidence type="ECO:0000313" key="4">
    <source>
        <dbReference type="EMBL" id="KIK55542.1"/>
    </source>
</evidence>
<sequence length="324" mass="36480">MSSADKKRLLVIGATGTQGKVVVAALLAPQDDGTPSPYSVRALTRDPKTEKAQAVEALGAELFEGHFDNLSDIASALEGCYGVFVNTDTFTVGEKNEIYAAVKIFEQAHRAQLKHFIWSGLDYASKLGNFNPKYHTIHYDGKGTFGDFLQVQPSSPNGDSLTWTIITTGPYLENLEDTSRASPTATQRCCRLGDSDRRWSHPRNQSRRHWLIATEFMTIDQLVETFTRVTGIPAVHERISVEEYLGVHEDYFKLPMVRGRPEGPSIRDTVAGMYRIWGDDLLTRDMEWIRRVHPTGYTLESFIRKKKINGTIFPSVAYKYQPTQ</sequence>
<dbReference type="InterPro" id="IPR008030">
    <property type="entry name" value="NmrA-like"/>
</dbReference>
<dbReference type="InterPro" id="IPR036291">
    <property type="entry name" value="NAD(P)-bd_dom_sf"/>
</dbReference>
<keyword evidence="2" id="KW-0521">NADP</keyword>
<protein>
    <recommendedName>
        <fullName evidence="3">NmrA-like domain-containing protein</fullName>
    </recommendedName>
</protein>
<reference evidence="4 5" key="1">
    <citation type="submission" date="2014-04" db="EMBL/GenBank/DDBJ databases">
        <title>Evolutionary Origins and Diversification of the Mycorrhizal Mutualists.</title>
        <authorList>
            <consortium name="DOE Joint Genome Institute"/>
            <consortium name="Mycorrhizal Genomics Consortium"/>
            <person name="Kohler A."/>
            <person name="Kuo A."/>
            <person name="Nagy L.G."/>
            <person name="Floudas D."/>
            <person name="Copeland A."/>
            <person name="Barry K.W."/>
            <person name="Cichocki N."/>
            <person name="Veneault-Fourrey C."/>
            <person name="LaButti K."/>
            <person name="Lindquist E.A."/>
            <person name="Lipzen A."/>
            <person name="Lundell T."/>
            <person name="Morin E."/>
            <person name="Murat C."/>
            <person name="Riley R."/>
            <person name="Ohm R."/>
            <person name="Sun H."/>
            <person name="Tunlid A."/>
            <person name="Henrissat B."/>
            <person name="Grigoriev I.V."/>
            <person name="Hibbett D.S."/>
            <person name="Martin F."/>
        </authorList>
    </citation>
    <scope>NUCLEOTIDE SEQUENCE [LARGE SCALE GENOMIC DNA]</scope>
    <source>
        <strain evidence="4 5">FD-317 M1</strain>
    </source>
</reference>
<proteinExistence type="inferred from homology"/>
<comment type="similarity">
    <text evidence="1">Belongs to the NmrA-type oxidoreductase family.</text>
</comment>
<evidence type="ECO:0000313" key="5">
    <source>
        <dbReference type="Proteomes" id="UP000053593"/>
    </source>
</evidence>
<evidence type="ECO:0000256" key="2">
    <source>
        <dbReference type="ARBA" id="ARBA00022857"/>
    </source>
</evidence>
<dbReference type="OrthoDB" id="300709at2759"/>
<dbReference type="GO" id="GO:0005634">
    <property type="term" value="C:nucleus"/>
    <property type="evidence" value="ECO:0007669"/>
    <property type="project" value="TreeGrafter"/>
</dbReference>
<dbReference type="PANTHER" id="PTHR42748:SF14">
    <property type="entry name" value="SNOAL-LIKE DOMAIN-CONTAINING PROTEIN"/>
    <property type="match status" value="1"/>
</dbReference>
<dbReference type="Gene3D" id="3.40.50.720">
    <property type="entry name" value="NAD(P)-binding Rossmann-like Domain"/>
    <property type="match status" value="1"/>
</dbReference>
<feature type="domain" description="NmrA-like" evidence="3">
    <location>
        <begin position="6"/>
        <end position="177"/>
    </location>
</feature>
<gene>
    <name evidence="4" type="ORF">GYMLUDRAFT_264073</name>
</gene>
<accession>A0A0D0CBW4</accession>
<dbReference type="Pfam" id="PF05368">
    <property type="entry name" value="NmrA"/>
    <property type="match status" value="1"/>
</dbReference>
<dbReference type="HOGENOM" id="CLU_007383_8_0_1"/>
<dbReference type="PANTHER" id="PTHR42748">
    <property type="entry name" value="NITROGEN METABOLITE REPRESSION PROTEIN NMRA FAMILY MEMBER"/>
    <property type="match status" value="1"/>
</dbReference>
<dbReference type="AlphaFoldDB" id="A0A0D0CBW4"/>